<keyword evidence="6" id="KW-1015">Disulfide bond</keyword>
<gene>
    <name evidence="13" type="ORF">QQ008_27930</name>
</gene>
<dbReference type="InterPro" id="IPR036249">
    <property type="entry name" value="Thioredoxin-like_sf"/>
</dbReference>
<dbReference type="InterPro" id="IPR050924">
    <property type="entry name" value="Peroxiredoxin_BCP/PrxQ"/>
</dbReference>
<evidence type="ECO:0000259" key="12">
    <source>
        <dbReference type="PROSITE" id="PS51352"/>
    </source>
</evidence>
<dbReference type="Pfam" id="PF00578">
    <property type="entry name" value="AhpC-TSA"/>
    <property type="match status" value="1"/>
</dbReference>
<evidence type="ECO:0000313" key="13">
    <source>
        <dbReference type="EMBL" id="MDN5205245.1"/>
    </source>
</evidence>
<evidence type="ECO:0000256" key="10">
    <source>
        <dbReference type="ARBA" id="ARBA00042639"/>
    </source>
</evidence>
<evidence type="ECO:0000256" key="2">
    <source>
        <dbReference type="ARBA" id="ARBA00013017"/>
    </source>
</evidence>
<dbReference type="PANTHER" id="PTHR42801:SF7">
    <property type="entry name" value="SLL1159 PROTEIN"/>
    <property type="match status" value="1"/>
</dbReference>
<protein>
    <recommendedName>
        <fullName evidence="2">thioredoxin-dependent peroxiredoxin</fullName>
        <ecNumber evidence="2">1.11.1.24</ecNumber>
    </recommendedName>
    <alternativeName>
        <fullName evidence="8">Thioredoxin peroxidase</fullName>
    </alternativeName>
    <alternativeName>
        <fullName evidence="10">Thioredoxin-dependent peroxiredoxin Bcp</fullName>
    </alternativeName>
</protein>
<reference evidence="13" key="1">
    <citation type="submission" date="2023-06" db="EMBL/GenBank/DDBJ databases">
        <title>Genomic of Parafulvivirga corallium.</title>
        <authorList>
            <person name="Wang G."/>
        </authorList>
    </citation>
    <scope>NUCLEOTIDE SEQUENCE</scope>
    <source>
        <strain evidence="13">BMA10</strain>
    </source>
</reference>
<keyword evidence="14" id="KW-1185">Reference proteome</keyword>
<keyword evidence="3" id="KW-0575">Peroxidase</keyword>
<comment type="caution">
    <text evidence="13">The sequence shown here is derived from an EMBL/GenBank/DDBJ whole genome shotgun (WGS) entry which is preliminary data.</text>
</comment>
<proteinExistence type="inferred from homology"/>
<keyword evidence="5" id="KW-0560">Oxidoreductase</keyword>
<dbReference type="RefSeq" id="WP_346755267.1">
    <property type="nucleotide sequence ID" value="NZ_JAUJEA010000016.1"/>
</dbReference>
<keyword evidence="4" id="KW-0049">Antioxidant</keyword>
<dbReference type="InterPro" id="IPR013766">
    <property type="entry name" value="Thioredoxin_domain"/>
</dbReference>
<dbReference type="Gene3D" id="3.40.30.10">
    <property type="entry name" value="Glutaredoxin"/>
    <property type="match status" value="1"/>
</dbReference>
<name>A0ABT8L0V0_9BACT</name>
<dbReference type="EC" id="1.11.1.24" evidence="2"/>
<comment type="similarity">
    <text evidence="9">Belongs to the peroxiredoxin family. BCP/PrxQ subfamily.</text>
</comment>
<evidence type="ECO:0000256" key="9">
    <source>
        <dbReference type="ARBA" id="ARBA00038489"/>
    </source>
</evidence>
<dbReference type="InterPro" id="IPR000866">
    <property type="entry name" value="AhpC/TSA"/>
</dbReference>
<evidence type="ECO:0000256" key="11">
    <source>
        <dbReference type="ARBA" id="ARBA00049091"/>
    </source>
</evidence>
<dbReference type="PANTHER" id="PTHR42801">
    <property type="entry name" value="THIOREDOXIN-DEPENDENT PEROXIDE REDUCTASE"/>
    <property type="match status" value="1"/>
</dbReference>
<evidence type="ECO:0000256" key="6">
    <source>
        <dbReference type="ARBA" id="ARBA00023157"/>
    </source>
</evidence>
<keyword evidence="7" id="KW-0676">Redox-active center</keyword>
<dbReference type="Proteomes" id="UP001172082">
    <property type="component" value="Unassembled WGS sequence"/>
</dbReference>
<evidence type="ECO:0000256" key="5">
    <source>
        <dbReference type="ARBA" id="ARBA00023002"/>
    </source>
</evidence>
<evidence type="ECO:0000313" key="14">
    <source>
        <dbReference type="Proteomes" id="UP001172082"/>
    </source>
</evidence>
<evidence type="ECO:0000256" key="7">
    <source>
        <dbReference type="ARBA" id="ARBA00023284"/>
    </source>
</evidence>
<evidence type="ECO:0000256" key="4">
    <source>
        <dbReference type="ARBA" id="ARBA00022862"/>
    </source>
</evidence>
<sequence>MLKKTLLGLLIFVVILVTTAFFYFSAGEEVYPEGLEVGNNAPTFTAMDQHGQLMNLESLREKGPVVMIFYRGFWCPSCQKHLSMLQDSLHLVMEKGASVLAITPQKSEYTAQHVEKNSSSISIIHDQGHKIMNQYDVAYQMSKGSARLFNVLGTDLAQQNGDNTNTLPVPAVFIIGQDGRIKYASKKFGGLVPEYITVKEILANL</sequence>
<comment type="catalytic activity">
    <reaction evidence="11">
        <text>a hydroperoxide + [thioredoxin]-dithiol = an alcohol + [thioredoxin]-disulfide + H2O</text>
        <dbReference type="Rhea" id="RHEA:62620"/>
        <dbReference type="Rhea" id="RHEA-COMP:10698"/>
        <dbReference type="Rhea" id="RHEA-COMP:10700"/>
        <dbReference type="ChEBI" id="CHEBI:15377"/>
        <dbReference type="ChEBI" id="CHEBI:29950"/>
        <dbReference type="ChEBI" id="CHEBI:30879"/>
        <dbReference type="ChEBI" id="CHEBI:35924"/>
        <dbReference type="ChEBI" id="CHEBI:50058"/>
        <dbReference type="EC" id="1.11.1.24"/>
    </reaction>
</comment>
<evidence type="ECO:0000256" key="3">
    <source>
        <dbReference type="ARBA" id="ARBA00022559"/>
    </source>
</evidence>
<evidence type="ECO:0000256" key="1">
    <source>
        <dbReference type="ARBA" id="ARBA00003330"/>
    </source>
</evidence>
<dbReference type="EMBL" id="JAUJEA010000016">
    <property type="protein sequence ID" value="MDN5205245.1"/>
    <property type="molecule type" value="Genomic_DNA"/>
</dbReference>
<evidence type="ECO:0000256" key="8">
    <source>
        <dbReference type="ARBA" id="ARBA00032824"/>
    </source>
</evidence>
<dbReference type="SUPFAM" id="SSF52833">
    <property type="entry name" value="Thioredoxin-like"/>
    <property type="match status" value="1"/>
</dbReference>
<feature type="domain" description="Thioredoxin" evidence="12">
    <location>
        <begin position="35"/>
        <end position="205"/>
    </location>
</feature>
<dbReference type="CDD" id="cd02970">
    <property type="entry name" value="PRX_like2"/>
    <property type="match status" value="1"/>
</dbReference>
<comment type="function">
    <text evidence="1">Thiol-specific peroxidase that catalyzes the reduction of hydrogen peroxide and organic hydroperoxides to water and alcohols, respectively. Plays a role in cell protection against oxidative stress by detoxifying peroxides and as sensor of hydrogen peroxide-mediated signaling events.</text>
</comment>
<dbReference type="PROSITE" id="PS51352">
    <property type="entry name" value="THIOREDOXIN_2"/>
    <property type="match status" value="1"/>
</dbReference>
<organism evidence="13 14">
    <name type="scientific">Splendidivirga corallicola</name>
    <dbReference type="NCBI Taxonomy" id="3051826"/>
    <lineage>
        <taxon>Bacteria</taxon>
        <taxon>Pseudomonadati</taxon>
        <taxon>Bacteroidota</taxon>
        <taxon>Cytophagia</taxon>
        <taxon>Cytophagales</taxon>
        <taxon>Splendidivirgaceae</taxon>
        <taxon>Splendidivirga</taxon>
    </lineage>
</organism>
<accession>A0ABT8L0V0</accession>